<dbReference type="InterPro" id="IPR048384">
    <property type="entry name" value="TPPII_GBD"/>
</dbReference>
<evidence type="ECO:0000256" key="3">
    <source>
        <dbReference type="ARBA" id="ARBA00012462"/>
    </source>
</evidence>
<dbReference type="Pfam" id="PF21223">
    <property type="entry name" value="TPPII_Ig-like-1"/>
    <property type="match status" value="1"/>
</dbReference>
<dbReference type="InterPro" id="IPR000209">
    <property type="entry name" value="Peptidase_S8/S53_dom"/>
</dbReference>
<feature type="domain" description="Tripeptidyl peptidase II C-terminal" evidence="14">
    <location>
        <begin position="1015"/>
        <end position="1079"/>
    </location>
</feature>
<dbReference type="Pfam" id="PF21316">
    <property type="entry name" value="TPPII_GBD"/>
    <property type="match status" value="1"/>
</dbReference>
<dbReference type="Gene3D" id="2.60.40.3170">
    <property type="match status" value="1"/>
</dbReference>
<evidence type="ECO:0000256" key="4">
    <source>
        <dbReference type="ARBA" id="ARBA00020244"/>
    </source>
</evidence>
<dbReference type="PANTHER" id="PTHR43806:SF14">
    <property type="entry name" value="TRIPEPTIDYL-PEPTIDASE 2"/>
    <property type="match status" value="1"/>
</dbReference>
<dbReference type="InterPro" id="IPR034051">
    <property type="entry name" value="TPP_II_domain"/>
</dbReference>
<dbReference type="InterPro" id="IPR046939">
    <property type="entry name" value="TPPII_C_sf"/>
</dbReference>
<dbReference type="SUPFAM" id="SSF52743">
    <property type="entry name" value="Subtilisin-like"/>
    <property type="match status" value="1"/>
</dbReference>
<dbReference type="GO" id="GO:0004177">
    <property type="term" value="F:aminopeptidase activity"/>
    <property type="evidence" value="ECO:0007669"/>
    <property type="project" value="UniProtKB-KW"/>
</dbReference>
<dbReference type="Gene3D" id="6.10.250.3080">
    <property type="match status" value="1"/>
</dbReference>
<feature type="compositionally biased region" description="Low complexity" evidence="11">
    <location>
        <begin position="1168"/>
        <end position="1178"/>
    </location>
</feature>
<evidence type="ECO:0000259" key="12">
    <source>
        <dbReference type="Pfam" id="PF00082"/>
    </source>
</evidence>
<evidence type="ECO:0000259" key="15">
    <source>
        <dbReference type="Pfam" id="PF21223"/>
    </source>
</evidence>
<proteinExistence type="evidence at transcript level"/>
<feature type="domain" description="Tripeptidyl peptidase II second Ig-like" evidence="13">
    <location>
        <begin position="782"/>
        <end position="969"/>
    </location>
</feature>
<feature type="active site" description="Charge relay system" evidence="10">
    <location>
        <position position="267"/>
    </location>
</feature>
<dbReference type="Pfam" id="PF12580">
    <property type="entry name" value="TPPII"/>
    <property type="match status" value="1"/>
</dbReference>
<accession>L7M3E3</accession>
<dbReference type="InterPro" id="IPR023828">
    <property type="entry name" value="Peptidase_S8_Ser-AS"/>
</dbReference>
<reference evidence="17" key="2">
    <citation type="journal article" date="2015" name="J. Proteomics">
        <title>Sexual differences in the sialomes of the zebra tick, Rhipicephalus pulchellus.</title>
        <authorList>
            <person name="Tan A.W."/>
            <person name="Francischetti I.M."/>
            <person name="Slovak M."/>
            <person name="Kini R.M."/>
            <person name="Ribeiro J.M."/>
        </authorList>
    </citation>
    <scope>NUCLEOTIDE SEQUENCE</scope>
    <source>
        <tissue evidence="17">Salivary gland</tissue>
    </source>
</reference>
<dbReference type="InterPro" id="IPR036852">
    <property type="entry name" value="Peptidase_S8/S53_dom_sf"/>
</dbReference>
<feature type="domain" description="Peptidase S8/S53" evidence="12">
    <location>
        <begin position="34"/>
        <end position="501"/>
    </location>
</feature>
<feature type="domain" description="Tripeptidyl-peptidase II first Ig-like" evidence="15">
    <location>
        <begin position="524"/>
        <end position="639"/>
    </location>
</feature>
<feature type="region of interest" description="Disordered" evidence="11">
    <location>
        <begin position="1146"/>
        <end position="1190"/>
    </location>
</feature>
<feature type="active site" description="Charge relay system" evidence="10">
    <location>
        <position position="43"/>
    </location>
</feature>
<evidence type="ECO:0000256" key="7">
    <source>
        <dbReference type="ARBA" id="ARBA00022801"/>
    </source>
</evidence>
<keyword evidence="7 10" id="KW-0378">Hydrolase</keyword>
<dbReference type="GO" id="GO:0005829">
    <property type="term" value="C:cytosol"/>
    <property type="evidence" value="ECO:0007669"/>
    <property type="project" value="TreeGrafter"/>
</dbReference>
<dbReference type="EC" id="3.4.14.10" evidence="3"/>
<dbReference type="InterPro" id="IPR048383">
    <property type="entry name" value="TPPII_Ig-like-1"/>
</dbReference>
<dbReference type="Pfam" id="PF12583">
    <property type="entry name" value="TPPII_C"/>
    <property type="match status" value="1"/>
</dbReference>
<dbReference type="InterPro" id="IPR015500">
    <property type="entry name" value="Peptidase_S8_subtilisin-rel"/>
</dbReference>
<sequence>MAAEASVEFPIWALLPKKETCVPVFLGKYPEYDGRGIKIAILDSGIDPGAPGLQVTSDGKPKIVDMMDASGAGDVDTSKVVEVQDGFITGLSGRKLKIPESWSNPSGKFHVGLKCAYELYPKCLKERVQKAYKEREWSPCHGPAQAKASRNLQELETSQGTNTSQLNLEQRLAREEREAQVEVLASLEKKFEDQGPVYDCVVFHDGATWRAVIDTSEQGDLASCALLGNYSETLQFATLTKEDCLNYAVNIHDEGNLLEIVGNCSTHGTHVACIAAACFPNCPERNGVAPGAQLVSVAIGDLRLGSMETGTALVRAMVRVLQQGCQLINMSYGEHAHWIGGRLMDLMHEVIDRYGVVMLNSAGNHGPALSTVNAPGTMPTSSIIAVGAYVSPDMMLAEYSLREKMPGLGYTWTSRGPSPDGDLGVSVCAPGGAITSVASWTLKGSQLLNGTSMSSPHAAGVVALLLSGMVARGLPYSPYSVRRALENSAQPTQDPFSMGHGLLQVDRTFEHLLQHGQCPERQFRFRVSSGPNRRGLYLREPQQTAKPSVHTVTIEPILLNEERADPLDKIGFELNLSLVCDAAWVSAPALLNMTYTSRTISLRLDPCGLAPGAYYTAVKAFDVTCPEKGPVFEIPISVIKSKPVTQEDSYQWSIEKLTLHPGVSHREFLVVPVGATWACIQVKSRDPTNVAHVVVHAMQLRPMYSCETAEFQKTCMLPPLAEASHAFAVVGGLTLELCLAKWWTNLGDVDVDCTLTFYGLQPNPSRLVMRSSEGVYRFDVTSQLRPEEVSPAASLKQHVIVLRPAESKVRPLGARDVIPDGRVIYEIQLTYNFSLSKATEVTPSCSLLSELLYESEYESQLWMIFDNNKQLLASGDAYPGRYSTKLEKGDYVLRVHVRHEQSALVERLSDLPLELSHKLPSAIGLDAYRSHGQAMIASAKKFAPLMTRPGAQVPVYLAPLPCDKLPKGCSAGHFLTGTLSVTKDEQGKKVALFPLVYHIGEVPKKNSCASSSAKNSSEEKDLDQEFRDALRDLSITWLTKLPGKSATSLFEDLKERNAKHVPLLLARIQSLDTDKERSRYLSDIVALADEALAAIDTLELLAALGTRTDKKDNNNKQQEKQKAQVVEALTRKGAALCEIFLTRQEAGRGSGDGQPASPPPGGSPQPAPDSASSDVPPSTAAVTTTDDQGPTVADLNRVYAELLKWADPSDPKVAPFVEKHALALGHHGRAARVLLRLLEDKPSQDMERRLLQVCCHTQACGSRAEFSTSLTFHDFLWSVSSRQGRPVSEAMDF</sequence>
<dbReference type="PROSITE" id="PS51892">
    <property type="entry name" value="SUBTILASE"/>
    <property type="match status" value="1"/>
</dbReference>
<evidence type="ECO:0000256" key="5">
    <source>
        <dbReference type="ARBA" id="ARBA00022438"/>
    </source>
</evidence>
<dbReference type="PANTHER" id="PTHR43806">
    <property type="entry name" value="PEPTIDASE S8"/>
    <property type="match status" value="1"/>
</dbReference>
<feature type="region of interest" description="Disordered" evidence="11">
    <location>
        <begin position="139"/>
        <end position="166"/>
    </location>
</feature>
<evidence type="ECO:0000256" key="6">
    <source>
        <dbReference type="ARBA" id="ARBA00022670"/>
    </source>
</evidence>
<feature type="compositionally biased region" description="Polar residues" evidence="11">
    <location>
        <begin position="148"/>
        <end position="166"/>
    </location>
</feature>
<protein>
    <recommendedName>
        <fullName evidence="4">Tripeptidyl-peptidase 2</fullName>
        <ecNumber evidence="3">3.4.14.10</ecNumber>
    </recommendedName>
    <alternativeName>
        <fullName evidence="9">Tripeptidyl aminopeptidase</fullName>
    </alternativeName>
</protein>
<dbReference type="InterPro" id="IPR046940">
    <property type="entry name" value="TPPII_Ig-like_sf"/>
</dbReference>
<evidence type="ECO:0000259" key="16">
    <source>
        <dbReference type="Pfam" id="PF21316"/>
    </source>
</evidence>
<dbReference type="FunFam" id="3.40.50.200:FF:000003">
    <property type="entry name" value="Tripeptidyl peptidase 2"/>
    <property type="match status" value="1"/>
</dbReference>
<dbReference type="InterPro" id="IPR022232">
    <property type="entry name" value="TPPII_C_art"/>
</dbReference>
<keyword evidence="6 10" id="KW-0645">Protease</keyword>
<dbReference type="GO" id="GO:0006508">
    <property type="term" value="P:proteolysis"/>
    <property type="evidence" value="ECO:0007669"/>
    <property type="project" value="UniProtKB-KW"/>
</dbReference>
<feature type="active site" description="Charge relay system" evidence="10">
    <location>
        <position position="452"/>
    </location>
</feature>
<evidence type="ECO:0000259" key="13">
    <source>
        <dbReference type="Pfam" id="PF12580"/>
    </source>
</evidence>
<dbReference type="GO" id="GO:0004252">
    <property type="term" value="F:serine-type endopeptidase activity"/>
    <property type="evidence" value="ECO:0007669"/>
    <property type="project" value="UniProtKB-UniRule"/>
</dbReference>
<evidence type="ECO:0000256" key="11">
    <source>
        <dbReference type="SAM" id="MobiDB-lite"/>
    </source>
</evidence>
<dbReference type="EMBL" id="GACK01007381">
    <property type="protein sequence ID" value="JAA57653.1"/>
    <property type="molecule type" value="mRNA"/>
</dbReference>
<dbReference type="PROSITE" id="PS00138">
    <property type="entry name" value="SUBTILASE_SER"/>
    <property type="match status" value="1"/>
</dbReference>
<name>L7M3E3_RHIPC</name>
<dbReference type="PRINTS" id="PR00723">
    <property type="entry name" value="SUBTILISIN"/>
</dbReference>
<dbReference type="GO" id="GO:0008240">
    <property type="term" value="F:tripeptidyl-peptidase activity"/>
    <property type="evidence" value="ECO:0007669"/>
    <property type="project" value="UniProtKB-EC"/>
</dbReference>
<dbReference type="InterPro" id="IPR022229">
    <property type="entry name" value="TPPII_Ig-like-2"/>
</dbReference>
<dbReference type="InterPro" id="IPR050131">
    <property type="entry name" value="Peptidase_S8_subtilisin-like"/>
</dbReference>
<dbReference type="Gene3D" id="1.25.40.710">
    <property type="match status" value="1"/>
</dbReference>
<evidence type="ECO:0000256" key="8">
    <source>
        <dbReference type="ARBA" id="ARBA00022825"/>
    </source>
</evidence>
<evidence type="ECO:0000256" key="1">
    <source>
        <dbReference type="ARBA" id="ARBA00001910"/>
    </source>
</evidence>
<keyword evidence="5" id="KW-0031">Aminopeptidase</keyword>
<dbReference type="Gene3D" id="3.40.50.200">
    <property type="entry name" value="Peptidase S8/S53 domain"/>
    <property type="match status" value="1"/>
</dbReference>
<evidence type="ECO:0000313" key="17">
    <source>
        <dbReference type="EMBL" id="JAA57653.1"/>
    </source>
</evidence>
<feature type="domain" description="Tripeptidyl-peptidase II galactose-binding" evidence="16">
    <location>
        <begin position="660"/>
        <end position="747"/>
    </location>
</feature>
<evidence type="ECO:0000256" key="2">
    <source>
        <dbReference type="ARBA" id="ARBA00011073"/>
    </source>
</evidence>
<reference evidence="17" key="1">
    <citation type="submission" date="2012-11" db="EMBL/GenBank/DDBJ databases">
        <authorList>
            <person name="Lucero-Rivera Y.E."/>
            <person name="Tovar-Ramirez D."/>
        </authorList>
    </citation>
    <scope>NUCLEOTIDE SEQUENCE</scope>
    <source>
        <tissue evidence="17">Salivary gland</tissue>
    </source>
</reference>
<dbReference type="Gene3D" id="2.20.25.690">
    <property type="match status" value="1"/>
</dbReference>
<evidence type="ECO:0000256" key="9">
    <source>
        <dbReference type="ARBA" id="ARBA00032232"/>
    </source>
</evidence>
<evidence type="ECO:0000256" key="10">
    <source>
        <dbReference type="PROSITE-ProRule" id="PRU01240"/>
    </source>
</evidence>
<comment type="similarity">
    <text evidence="2 10">Belongs to the peptidase S8 family.</text>
</comment>
<dbReference type="Pfam" id="PF00082">
    <property type="entry name" value="Peptidase_S8"/>
    <property type="match status" value="1"/>
</dbReference>
<keyword evidence="8 10" id="KW-0720">Serine protease</keyword>
<dbReference type="CDD" id="cd04857">
    <property type="entry name" value="Peptidases_S8_Tripeptidyl_Aminopeptidase_II"/>
    <property type="match status" value="1"/>
</dbReference>
<feature type="compositionally biased region" description="Pro residues" evidence="11">
    <location>
        <begin position="1156"/>
        <end position="1167"/>
    </location>
</feature>
<comment type="catalytic activity">
    <reaction evidence="1">
        <text>Release of an N-terminal tripeptide from a polypeptide.</text>
        <dbReference type="EC" id="3.4.14.10"/>
    </reaction>
</comment>
<evidence type="ECO:0000259" key="14">
    <source>
        <dbReference type="Pfam" id="PF12583"/>
    </source>
</evidence>
<organism evidence="17">
    <name type="scientific">Rhipicephalus pulchellus</name>
    <name type="common">Yellow backed tick</name>
    <name type="synonym">Dermacentor pulchellus</name>
    <dbReference type="NCBI Taxonomy" id="72859"/>
    <lineage>
        <taxon>Eukaryota</taxon>
        <taxon>Metazoa</taxon>
        <taxon>Ecdysozoa</taxon>
        <taxon>Arthropoda</taxon>
        <taxon>Chelicerata</taxon>
        <taxon>Arachnida</taxon>
        <taxon>Acari</taxon>
        <taxon>Parasitiformes</taxon>
        <taxon>Ixodida</taxon>
        <taxon>Ixodoidea</taxon>
        <taxon>Ixodidae</taxon>
        <taxon>Rhipicephalinae</taxon>
        <taxon>Rhipicephalus</taxon>
        <taxon>Rhipicephalus</taxon>
    </lineage>
</organism>